<dbReference type="EMBL" id="CP097511">
    <property type="protein sequence ID" value="URE46253.1"/>
    <property type="molecule type" value="Genomic_DNA"/>
</dbReference>
<reference evidence="2" key="1">
    <citation type="submission" date="2022-05" db="EMBL/GenBank/DDBJ databases">
        <title>The Musa troglodytarum L. genome provides insights into the mechanism of non-climacteric behaviour and enrichment of carotenoids.</title>
        <authorList>
            <person name="Wang J."/>
        </authorList>
    </citation>
    <scope>NUCLEOTIDE SEQUENCE</scope>
    <source>
        <tissue evidence="2">Leaf</tissue>
    </source>
</reference>
<organism evidence="2 3">
    <name type="scientific">Musa troglodytarum</name>
    <name type="common">fe'i banana</name>
    <dbReference type="NCBI Taxonomy" id="320322"/>
    <lineage>
        <taxon>Eukaryota</taxon>
        <taxon>Viridiplantae</taxon>
        <taxon>Streptophyta</taxon>
        <taxon>Embryophyta</taxon>
        <taxon>Tracheophyta</taxon>
        <taxon>Spermatophyta</taxon>
        <taxon>Magnoliopsida</taxon>
        <taxon>Liliopsida</taxon>
        <taxon>Zingiberales</taxon>
        <taxon>Musaceae</taxon>
        <taxon>Musa</taxon>
    </lineage>
</organism>
<sequence length="130" mass="14606">GEPKRWPGGSVIVRKEGGQIQIGGLRQQELLGRLPGAHLHRVRRLHPPESGVPARGQAQHRPPPKSRQRRRAAAAEDEGAVQVRRAVRWFRDDVRVLAVGGRGRGRLGQQQQDLDRNPGSLRHRRCTRPN</sequence>
<evidence type="ECO:0000256" key="1">
    <source>
        <dbReference type="SAM" id="MobiDB-lite"/>
    </source>
</evidence>
<name>A0A9E7L527_9LILI</name>
<evidence type="ECO:0000313" key="3">
    <source>
        <dbReference type="Proteomes" id="UP001055439"/>
    </source>
</evidence>
<protein>
    <submittedName>
        <fullName evidence="2">Uncharacterized protein</fullName>
    </submittedName>
</protein>
<evidence type="ECO:0000313" key="2">
    <source>
        <dbReference type="EMBL" id="URE46253.1"/>
    </source>
</evidence>
<dbReference type="OrthoDB" id="1693686at2759"/>
<gene>
    <name evidence="2" type="ORF">MUK42_15267</name>
</gene>
<feature type="non-terminal residue" evidence="2">
    <location>
        <position position="1"/>
    </location>
</feature>
<feature type="region of interest" description="Disordered" evidence="1">
    <location>
        <begin position="100"/>
        <end position="130"/>
    </location>
</feature>
<keyword evidence="3" id="KW-1185">Reference proteome</keyword>
<feature type="compositionally biased region" description="Basic residues" evidence="1">
    <location>
        <begin position="121"/>
        <end position="130"/>
    </location>
</feature>
<feature type="compositionally biased region" description="Basic residues" evidence="1">
    <location>
        <begin position="62"/>
        <end position="72"/>
    </location>
</feature>
<accession>A0A9E7L527</accession>
<dbReference type="Proteomes" id="UP001055439">
    <property type="component" value="Chromosome 9"/>
</dbReference>
<proteinExistence type="predicted"/>
<feature type="region of interest" description="Disordered" evidence="1">
    <location>
        <begin position="44"/>
        <end position="79"/>
    </location>
</feature>
<dbReference type="AlphaFoldDB" id="A0A9E7L527"/>